<proteinExistence type="predicted"/>
<organism evidence="1 2">
    <name type="scientific">Macroventuria anomochaeta</name>
    <dbReference type="NCBI Taxonomy" id="301207"/>
    <lineage>
        <taxon>Eukaryota</taxon>
        <taxon>Fungi</taxon>
        <taxon>Dikarya</taxon>
        <taxon>Ascomycota</taxon>
        <taxon>Pezizomycotina</taxon>
        <taxon>Dothideomycetes</taxon>
        <taxon>Pleosporomycetidae</taxon>
        <taxon>Pleosporales</taxon>
        <taxon>Pleosporineae</taxon>
        <taxon>Didymellaceae</taxon>
        <taxon>Macroventuria</taxon>
    </lineage>
</organism>
<feature type="non-terminal residue" evidence="1">
    <location>
        <position position="1"/>
    </location>
</feature>
<keyword evidence="2" id="KW-1185">Reference proteome</keyword>
<gene>
    <name evidence="1" type="ORF">BU25DRAFT_354833</name>
</gene>
<comment type="caution">
    <text evidence="1">The sequence shown here is derived from an EMBL/GenBank/DDBJ whole genome shotgun (WGS) entry which is preliminary data.</text>
</comment>
<evidence type="ECO:0000313" key="2">
    <source>
        <dbReference type="Proteomes" id="UP000799754"/>
    </source>
</evidence>
<accession>A0ACB6RH08</accession>
<dbReference type="Proteomes" id="UP000799754">
    <property type="component" value="Unassembled WGS sequence"/>
</dbReference>
<evidence type="ECO:0000313" key="1">
    <source>
        <dbReference type="EMBL" id="KAF2621231.1"/>
    </source>
</evidence>
<protein>
    <submittedName>
        <fullName evidence="1">Uncharacterized protein</fullName>
    </submittedName>
</protein>
<sequence length="83" mass="9566">SDRPHGCTFCDRKFRKLEHLMRHIRTHTKEKPYSCHCGSSFTRRDILKRHSRLAHQVAAQAEGDRSRTRDGDAAAEAEGMRCS</sequence>
<reference evidence="1" key="1">
    <citation type="journal article" date="2020" name="Stud. Mycol.">
        <title>101 Dothideomycetes genomes: a test case for predicting lifestyles and emergence of pathogens.</title>
        <authorList>
            <person name="Haridas S."/>
            <person name="Albert R."/>
            <person name="Binder M."/>
            <person name="Bloem J."/>
            <person name="Labutti K."/>
            <person name="Salamov A."/>
            <person name="Andreopoulos B."/>
            <person name="Baker S."/>
            <person name="Barry K."/>
            <person name="Bills G."/>
            <person name="Bluhm B."/>
            <person name="Cannon C."/>
            <person name="Castanera R."/>
            <person name="Culley D."/>
            <person name="Daum C."/>
            <person name="Ezra D."/>
            <person name="Gonzalez J."/>
            <person name="Henrissat B."/>
            <person name="Kuo A."/>
            <person name="Liang C."/>
            <person name="Lipzen A."/>
            <person name="Lutzoni F."/>
            <person name="Magnuson J."/>
            <person name="Mondo S."/>
            <person name="Nolan M."/>
            <person name="Ohm R."/>
            <person name="Pangilinan J."/>
            <person name="Park H.-J."/>
            <person name="Ramirez L."/>
            <person name="Alfaro M."/>
            <person name="Sun H."/>
            <person name="Tritt A."/>
            <person name="Yoshinaga Y."/>
            <person name="Zwiers L.-H."/>
            <person name="Turgeon B."/>
            <person name="Goodwin S."/>
            <person name="Spatafora J."/>
            <person name="Crous P."/>
            <person name="Grigoriev I."/>
        </authorList>
    </citation>
    <scope>NUCLEOTIDE SEQUENCE</scope>
    <source>
        <strain evidence="1">CBS 525.71</strain>
    </source>
</reference>
<dbReference type="EMBL" id="MU006758">
    <property type="protein sequence ID" value="KAF2621231.1"/>
    <property type="molecule type" value="Genomic_DNA"/>
</dbReference>
<name>A0ACB6RH08_9PLEO</name>